<protein>
    <recommendedName>
        <fullName evidence="4">Reverse transcriptase zinc-binding domain-containing protein</fullName>
    </recommendedName>
</protein>
<reference evidence="2" key="1">
    <citation type="submission" date="2019-11" db="EMBL/GenBank/DDBJ databases">
        <authorList>
            <person name="Liu Y."/>
            <person name="Hou J."/>
            <person name="Li T.-Q."/>
            <person name="Guan C.-H."/>
            <person name="Wu X."/>
            <person name="Wu H.-Z."/>
            <person name="Ling F."/>
            <person name="Zhang R."/>
            <person name="Shi X.-G."/>
            <person name="Ren J.-P."/>
            <person name="Chen E.-F."/>
            <person name="Sun J.-M."/>
        </authorList>
    </citation>
    <scope>NUCLEOTIDE SEQUENCE</scope>
    <source>
        <strain evidence="2">Adult_tree_wgs_1</strain>
        <tissue evidence="2">Leaves</tissue>
    </source>
</reference>
<organism evidence="2 3">
    <name type="scientific">Rhododendron simsii</name>
    <name type="common">Sims's rhododendron</name>
    <dbReference type="NCBI Taxonomy" id="118357"/>
    <lineage>
        <taxon>Eukaryota</taxon>
        <taxon>Viridiplantae</taxon>
        <taxon>Streptophyta</taxon>
        <taxon>Embryophyta</taxon>
        <taxon>Tracheophyta</taxon>
        <taxon>Spermatophyta</taxon>
        <taxon>Magnoliopsida</taxon>
        <taxon>eudicotyledons</taxon>
        <taxon>Gunneridae</taxon>
        <taxon>Pentapetalae</taxon>
        <taxon>asterids</taxon>
        <taxon>Ericales</taxon>
        <taxon>Ericaceae</taxon>
        <taxon>Ericoideae</taxon>
        <taxon>Rhodoreae</taxon>
        <taxon>Rhododendron</taxon>
    </lineage>
</organism>
<keyword evidence="1" id="KW-1133">Transmembrane helix</keyword>
<proteinExistence type="predicted"/>
<dbReference type="OrthoDB" id="1748554at2759"/>
<dbReference type="AlphaFoldDB" id="A0A834G8M3"/>
<keyword evidence="1" id="KW-0472">Membrane</keyword>
<evidence type="ECO:0000313" key="2">
    <source>
        <dbReference type="EMBL" id="KAF7128009.1"/>
    </source>
</evidence>
<feature type="transmembrane region" description="Helical" evidence="1">
    <location>
        <begin position="235"/>
        <end position="259"/>
    </location>
</feature>
<evidence type="ECO:0008006" key="4">
    <source>
        <dbReference type="Google" id="ProtNLM"/>
    </source>
</evidence>
<dbReference type="Proteomes" id="UP000626092">
    <property type="component" value="Unassembled WGS sequence"/>
</dbReference>
<name>A0A834G8M3_RHOSS</name>
<evidence type="ECO:0000256" key="1">
    <source>
        <dbReference type="SAM" id="Phobius"/>
    </source>
</evidence>
<accession>A0A834G8M3</accession>
<comment type="caution">
    <text evidence="2">The sequence shown here is derived from an EMBL/GenBank/DDBJ whole genome shotgun (WGS) entry which is preliminary data.</text>
</comment>
<evidence type="ECO:0000313" key="3">
    <source>
        <dbReference type="Proteomes" id="UP000626092"/>
    </source>
</evidence>
<keyword evidence="3" id="KW-1185">Reference proteome</keyword>
<keyword evidence="1" id="KW-0812">Transmembrane</keyword>
<dbReference type="EMBL" id="WJXA01000011">
    <property type="protein sequence ID" value="KAF7128009.1"/>
    <property type="molecule type" value="Genomic_DNA"/>
</dbReference>
<sequence>MPLIRDSHLNSCKGKAFPSIHSYEHSSRLLVYISERSSPLAEPKQVKEIFVDSEVSKGGRAFPSQLFSGNNSSPCYMDPETDVRNTHLLSYCPTRTLSYAGRLQLITSVLFSLQHPAGLLLDYYGHHFQLVSGIPIAAKVSCIIYNDIWICPFLSLPCPDFMPHPNVPDAVIWDGSPSSKYQASHAWNAFRIHYPIAPWHKVVWFLNNIPRRSFILWMAVRGSLQPKISSTVGELLLVLLVLYVISSLKLWITFFFTVSSPVKCGLPLLISVASPSVLPFGLKRSPGSALISKGRVFLIF</sequence>
<gene>
    <name evidence="2" type="ORF">RHSIM_Rhsim11G0187300</name>
</gene>